<comment type="caution">
    <text evidence="2">The sequence shown here is derived from an EMBL/GenBank/DDBJ whole genome shotgun (WGS) entry which is preliminary data.</text>
</comment>
<dbReference type="Pfam" id="PF05437">
    <property type="entry name" value="AzlD"/>
    <property type="match status" value="1"/>
</dbReference>
<keyword evidence="1" id="KW-0812">Transmembrane</keyword>
<keyword evidence="1" id="KW-0472">Membrane</keyword>
<keyword evidence="3" id="KW-1185">Reference proteome</keyword>
<gene>
    <name evidence="2" type="ORF">ACFOEN_01090</name>
</gene>
<organism evidence="2 3">
    <name type="scientific">Piscinibacterium candidicorallinum</name>
    <dbReference type="NCBI Taxonomy" id="1793872"/>
    <lineage>
        <taxon>Bacteria</taxon>
        <taxon>Pseudomonadati</taxon>
        <taxon>Pseudomonadota</taxon>
        <taxon>Betaproteobacteria</taxon>
        <taxon>Burkholderiales</taxon>
        <taxon>Piscinibacterium</taxon>
    </lineage>
</organism>
<dbReference type="EMBL" id="JBHRTI010000003">
    <property type="protein sequence ID" value="MFC3146230.1"/>
    <property type="molecule type" value="Genomic_DNA"/>
</dbReference>
<evidence type="ECO:0000256" key="1">
    <source>
        <dbReference type="SAM" id="Phobius"/>
    </source>
</evidence>
<feature type="transmembrane region" description="Helical" evidence="1">
    <location>
        <begin position="12"/>
        <end position="37"/>
    </location>
</feature>
<evidence type="ECO:0000313" key="3">
    <source>
        <dbReference type="Proteomes" id="UP001595556"/>
    </source>
</evidence>
<evidence type="ECO:0000313" key="2">
    <source>
        <dbReference type="EMBL" id="MFC3146230.1"/>
    </source>
</evidence>
<dbReference type="InterPro" id="IPR008407">
    <property type="entry name" value="Brnchd-chn_aa_trnsp_AzlD"/>
</dbReference>
<proteinExistence type="predicted"/>
<accession>A0ABV7H1A3</accession>
<keyword evidence="1" id="KW-1133">Transmembrane helix</keyword>
<feature type="transmembrane region" description="Helical" evidence="1">
    <location>
        <begin position="49"/>
        <end position="68"/>
    </location>
</feature>
<dbReference type="RefSeq" id="WP_377300512.1">
    <property type="nucleotide sequence ID" value="NZ_CP180191.1"/>
</dbReference>
<dbReference type="Proteomes" id="UP001595556">
    <property type="component" value="Unassembled WGS sequence"/>
</dbReference>
<feature type="transmembrane region" description="Helical" evidence="1">
    <location>
        <begin position="80"/>
        <end position="109"/>
    </location>
</feature>
<name>A0ABV7H1A3_9BURK</name>
<protein>
    <submittedName>
        <fullName evidence="2">AzlD domain-containing protein</fullName>
    </submittedName>
</protein>
<sequence>MNAFMDAIDWTTVYLIVAILGITVASVVTRASFWVLPASFELPSRVERALRYAPACALAGIIFPEVFVRGGQLMLSPENLRIWAVLAAAAVFLIKRNMLLMIGVGMGVFTALRLGLPLL</sequence>
<reference evidence="3" key="1">
    <citation type="journal article" date="2019" name="Int. J. Syst. Evol. Microbiol.">
        <title>The Global Catalogue of Microorganisms (GCM) 10K type strain sequencing project: providing services to taxonomists for standard genome sequencing and annotation.</title>
        <authorList>
            <consortium name="The Broad Institute Genomics Platform"/>
            <consortium name="The Broad Institute Genome Sequencing Center for Infectious Disease"/>
            <person name="Wu L."/>
            <person name="Ma J."/>
        </authorList>
    </citation>
    <scope>NUCLEOTIDE SEQUENCE [LARGE SCALE GENOMIC DNA]</scope>
    <source>
        <strain evidence="3">KCTC 52168</strain>
    </source>
</reference>